<dbReference type="Gene3D" id="3.40.30.10">
    <property type="entry name" value="Glutaredoxin"/>
    <property type="match status" value="1"/>
</dbReference>
<organism evidence="1 2">
    <name type="scientific">Fragilariopsis cylindrus CCMP1102</name>
    <dbReference type="NCBI Taxonomy" id="635003"/>
    <lineage>
        <taxon>Eukaryota</taxon>
        <taxon>Sar</taxon>
        <taxon>Stramenopiles</taxon>
        <taxon>Ochrophyta</taxon>
        <taxon>Bacillariophyta</taxon>
        <taxon>Bacillariophyceae</taxon>
        <taxon>Bacillariophycidae</taxon>
        <taxon>Bacillariales</taxon>
        <taxon>Bacillariaceae</taxon>
        <taxon>Fragilariopsis</taxon>
    </lineage>
</organism>
<reference evidence="1 2" key="1">
    <citation type="submission" date="2016-09" db="EMBL/GenBank/DDBJ databases">
        <title>Extensive genetic diversity and differential bi-allelic expression allows diatom success in the polar Southern Ocean.</title>
        <authorList>
            <consortium name="DOE Joint Genome Institute"/>
            <person name="Mock T."/>
            <person name="Otillar R.P."/>
            <person name="Strauss J."/>
            <person name="Dupont C."/>
            <person name="Frickenhaus S."/>
            <person name="Maumus F."/>
            <person name="Mcmullan M."/>
            <person name="Sanges R."/>
            <person name="Schmutz J."/>
            <person name="Toseland A."/>
            <person name="Valas R."/>
            <person name="Veluchamy A."/>
            <person name="Ward B.J."/>
            <person name="Allen A."/>
            <person name="Barry K."/>
            <person name="Falciatore A."/>
            <person name="Ferrante M."/>
            <person name="Fortunato A.E."/>
            <person name="Gloeckner G."/>
            <person name="Gruber A."/>
            <person name="Hipkin R."/>
            <person name="Janech M."/>
            <person name="Kroth P."/>
            <person name="Leese F."/>
            <person name="Lindquist E."/>
            <person name="Lyon B.R."/>
            <person name="Martin J."/>
            <person name="Mayer C."/>
            <person name="Parker M."/>
            <person name="Quesneville H."/>
            <person name="Raymond J."/>
            <person name="Uhlig C."/>
            <person name="Valentin K.U."/>
            <person name="Worden A.Z."/>
            <person name="Armbrust E.V."/>
            <person name="Bowler C."/>
            <person name="Green B."/>
            <person name="Moulton V."/>
            <person name="Van Oosterhout C."/>
            <person name="Grigoriev I."/>
        </authorList>
    </citation>
    <scope>NUCLEOTIDE SEQUENCE [LARGE SCALE GENOMIC DNA]</scope>
    <source>
        <strain evidence="1 2">CCMP1102</strain>
    </source>
</reference>
<evidence type="ECO:0000313" key="2">
    <source>
        <dbReference type="Proteomes" id="UP000095751"/>
    </source>
</evidence>
<dbReference type="OrthoDB" id="343052at2759"/>
<dbReference type="InterPro" id="IPR036249">
    <property type="entry name" value="Thioredoxin-like_sf"/>
</dbReference>
<accession>A0A1E7F259</accession>
<feature type="non-terminal residue" evidence="1">
    <location>
        <position position="76"/>
    </location>
</feature>
<dbReference type="AlphaFoldDB" id="A0A1E7F259"/>
<keyword evidence="2" id="KW-1185">Reference proteome</keyword>
<evidence type="ECO:0000313" key="1">
    <source>
        <dbReference type="EMBL" id="OEU12262.1"/>
    </source>
</evidence>
<dbReference type="PANTHER" id="PTHR34573:SF1">
    <property type="entry name" value="VITAMIN K EPOXIDE REDUCTASE DOMAIN-CONTAINING PROTEIN"/>
    <property type="match status" value="1"/>
</dbReference>
<dbReference type="Proteomes" id="UP000095751">
    <property type="component" value="Unassembled WGS sequence"/>
</dbReference>
<dbReference type="SUPFAM" id="SSF52833">
    <property type="entry name" value="Thioredoxin-like"/>
    <property type="match status" value="1"/>
</dbReference>
<proteinExistence type="predicted"/>
<dbReference type="KEGG" id="fcy:FRACYDRAFT_145326"/>
<evidence type="ECO:0008006" key="3">
    <source>
        <dbReference type="Google" id="ProtNLM"/>
    </source>
</evidence>
<feature type="non-terminal residue" evidence="1">
    <location>
        <position position="1"/>
    </location>
</feature>
<sequence length="76" mass="8779">KRTTRVSSPQAIELAKQLKDKDITMYGTYWCPHCSRQKELFGAEAWSIMNYVECSPKGYGYKGQEMCKNIDGYPTF</sequence>
<dbReference type="PANTHER" id="PTHR34573">
    <property type="entry name" value="VKC DOMAIN-CONTAINING PROTEIN"/>
    <property type="match status" value="1"/>
</dbReference>
<name>A0A1E7F259_9STRA</name>
<dbReference type="EMBL" id="KV784365">
    <property type="protein sequence ID" value="OEU12262.1"/>
    <property type="molecule type" value="Genomic_DNA"/>
</dbReference>
<dbReference type="InParanoid" id="A0A1E7F259"/>
<protein>
    <recommendedName>
        <fullName evidence="3">Thioredoxin domain-containing protein</fullName>
    </recommendedName>
</protein>
<gene>
    <name evidence="1" type="ORF">FRACYDRAFT_145326</name>
</gene>